<keyword evidence="2" id="KW-1185">Reference proteome</keyword>
<protein>
    <submittedName>
        <fullName evidence="1">Uncharacterized protein</fullName>
    </submittedName>
</protein>
<comment type="caution">
    <text evidence="1">The sequence shown here is derived from an EMBL/GenBank/DDBJ whole genome shotgun (WGS) entry which is preliminary data.</text>
</comment>
<evidence type="ECO:0000313" key="1">
    <source>
        <dbReference type="EMBL" id="KAJ9067444.1"/>
    </source>
</evidence>
<dbReference type="EMBL" id="QTSX02004126">
    <property type="protein sequence ID" value="KAJ9067444.1"/>
    <property type="molecule type" value="Genomic_DNA"/>
</dbReference>
<reference evidence="1" key="1">
    <citation type="submission" date="2022-04" db="EMBL/GenBank/DDBJ databases">
        <title>Genome of the entomopathogenic fungus Entomophthora muscae.</title>
        <authorList>
            <person name="Elya C."/>
            <person name="Lovett B.R."/>
            <person name="Lee E."/>
            <person name="Macias A.M."/>
            <person name="Hajek A.E."/>
            <person name="De Bivort B.L."/>
            <person name="Kasson M.T."/>
            <person name="De Fine Licht H.H."/>
            <person name="Stajich J.E."/>
        </authorList>
    </citation>
    <scope>NUCLEOTIDE SEQUENCE</scope>
    <source>
        <strain evidence="1">Berkeley</strain>
    </source>
</reference>
<sequence>MNGVISLVHFCEAHGPSVMCCTQSGHKDQPNWSLINFSSYPCSTSQNSQSDLSRGGLNNYMGGLSYSSSVLGTSINQLHYSVPNSFSTSQGFYTPNRRQSNHSGSSNGLLKEQTLLGRSPGGSFDSNRRADGATPFSHCNACIPKFPPSSSGKPGEVNEEGGRGFVSQDPNDPGAVYTTTRYPNHPRLYAALRQACVRSLSCEFCPGHDGPVLFGDEKHGYTLSYMFTIRDVRARGAMRFYALTLLMTDRLHLIASATFIIGKFRALARFLQTRANPISRGESEYRVRPQSLQGRSYHSSTTLKEPPREIHRHLSDRSLNGDTLPPHMLTTDQFLRRRSSVQSTQLQPLELLLGLPHLMGLLHVSFALILSGGTRRLLESSPMPLQKWVEPTTVLMDVLPLHTHDLHSPPSSPGSSCTTPRLSLDHLGQLFVALGKEQFAKLVFNVAVGNQVIVQSSSRAIVQEVMVALQDIVPHSCFRKLEFEDTYRYSYDCNLLGLQREAAIPEHVDKTSLVLLEVDFLTSRDHTSNMLMKVKYGDSAPAYTSKFLGFVSQVLEVVSQYDYTHMGLSPADNFHALPSKSQLAPSLFGYSNHTLLSPKQTRLKLIALKESWSCKARLFASVVWPHADATSRLDPSAQCSRILQILKVDPIDYRVLRQFAPAFRTRLTPP</sequence>
<accession>A0ACC2SYH9</accession>
<dbReference type="Proteomes" id="UP001165960">
    <property type="component" value="Unassembled WGS sequence"/>
</dbReference>
<name>A0ACC2SYH9_9FUNG</name>
<gene>
    <name evidence="1" type="ORF">DSO57_1039039</name>
</gene>
<proteinExistence type="predicted"/>
<evidence type="ECO:0000313" key="2">
    <source>
        <dbReference type="Proteomes" id="UP001165960"/>
    </source>
</evidence>
<organism evidence="1 2">
    <name type="scientific">Entomophthora muscae</name>
    <dbReference type="NCBI Taxonomy" id="34485"/>
    <lineage>
        <taxon>Eukaryota</taxon>
        <taxon>Fungi</taxon>
        <taxon>Fungi incertae sedis</taxon>
        <taxon>Zoopagomycota</taxon>
        <taxon>Entomophthoromycotina</taxon>
        <taxon>Entomophthoromycetes</taxon>
        <taxon>Entomophthorales</taxon>
        <taxon>Entomophthoraceae</taxon>
        <taxon>Entomophthora</taxon>
    </lineage>
</organism>